<gene>
    <name evidence="4" type="ORF">ES332_D10G186300v1</name>
</gene>
<accession>A0A5D2J6W1</accession>
<keyword evidence="5" id="KW-1185">Reference proteome</keyword>
<keyword evidence="3" id="KW-0812">Transmembrane</keyword>
<dbReference type="GO" id="GO:0046872">
    <property type="term" value="F:metal ion binding"/>
    <property type="evidence" value="ECO:0007669"/>
    <property type="project" value="UniProtKB-KW"/>
</dbReference>
<evidence type="ECO:0000313" key="5">
    <source>
        <dbReference type="Proteomes" id="UP000322667"/>
    </source>
</evidence>
<keyword evidence="1" id="KW-0479">Metal-binding</keyword>
<dbReference type="InterPro" id="IPR010158">
    <property type="entry name" value="Amidase_Cbmase"/>
</dbReference>
<dbReference type="PANTHER" id="PTHR32494:SF19">
    <property type="entry name" value="ALLANTOATE DEIMINASE-RELATED"/>
    <property type="match status" value="1"/>
</dbReference>
<protein>
    <submittedName>
        <fullName evidence="4">Uncharacterized protein</fullName>
    </submittedName>
</protein>
<dbReference type="EMBL" id="CM017632">
    <property type="protein sequence ID" value="TYH50165.1"/>
    <property type="molecule type" value="Genomic_DNA"/>
</dbReference>
<dbReference type="AlphaFoldDB" id="A0A5D2J6W1"/>
<reference evidence="4 5" key="1">
    <citation type="submission" date="2019-07" db="EMBL/GenBank/DDBJ databases">
        <title>WGS assembly of Gossypium tomentosum.</title>
        <authorList>
            <person name="Chen Z.J."/>
            <person name="Sreedasyam A."/>
            <person name="Ando A."/>
            <person name="Song Q."/>
            <person name="De L."/>
            <person name="Hulse-Kemp A."/>
            <person name="Ding M."/>
            <person name="Ye W."/>
            <person name="Kirkbride R."/>
            <person name="Jenkins J."/>
            <person name="Plott C."/>
            <person name="Lovell J."/>
            <person name="Lin Y.-M."/>
            <person name="Vaughn R."/>
            <person name="Liu B."/>
            <person name="Li W."/>
            <person name="Simpson S."/>
            <person name="Scheffler B."/>
            <person name="Saski C."/>
            <person name="Grover C."/>
            <person name="Hu G."/>
            <person name="Conover J."/>
            <person name="Carlson J."/>
            <person name="Shu S."/>
            <person name="Boston L."/>
            <person name="Williams M."/>
            <person name="Peterson D."/>
            <person name="Mcgee K."/>
            <person name="Jones D."/>
            <person name="Wendel J."/>
            <person name="Stelly D."/>
            <person name="Grimwood J."/>
            <person name="Schmutz J."/>
        </authorList>
    </citation>
    <scope>NUCLEOTIDE SEQUENCE [LARGE SCALE GENOMIC DNA]</scope>
    <source>
        <strain evidence="4">7179.01</strain>
    </source>
</reference>
<evidence type="ECO:0000313" key="4">
    <source>
        <dbReference type="EMBL" id="TYH50165.1"/>
    </source>
</evidence>
<dbReference type="Gene3D" id="3.40.630.10">
    <property type="entry name" value="Zn peptidases"/>
    <property type="match status" value="1"/>
</dbReference>
<keyword evidence="2" id="KW-0378">Hydrolase</keyword>
<keyword evidence="3" id="KW-0472">Membrane</keyword>
<evidence type="ECO:0000256" key="1">
    <source>
        <dbReference type="ARBA" id="ARBA00022723"/>
    </source>
</evidence>
<sequence>MKNKGRVLKRESEREAMNERMRVQDALKGNSIEITEDSLLGLKYDPASIWGYFEQLHIEQGPVLELVGFPLTVVKGIATQTGMKMMKQRHKVEREANIWTNTKLVAMNKKFGMIHGLSSLARIFKFICLLLYIGLNAGCIHFG</sequence>
<dbReference type="PANTHER" id="PTHR32494">
    <property type="entry name" value="ALLANTOATE DEIMINASE-RELATED"/>
    <property type="match status" value="1"/>
</dbReference>
<name>A0A5D2J6W1_GOSTO</name>
<proteinExistence type="predicted"/>
<dbReference type="SUPFAM" id="SSF53187">
    <property type="entry name" value="Zn-dependent exopeptidases"/>
    <property type="match status" value="1"/>
</dbReference>
<keyword evidence="3" id="KW-1133">Transmembrane helix</keyword>
<feature type="transmembrane region" description="Helical" evidence="3">
    <location>
        <begin position="113"/>
        <end position="135"/>
    </location>
</feature>
<evidence type="ECO:0000256" key="2">
    <source>
        <dbReference type="ARBA" id="ARBA00022801"/>
    </source>
</evidence>
<organism evidence="4 5">
    <name type="scientific">Gossypium tomentosum</name>
    <name type="common">Hawaiian cotton</name>
    <name type="synonym">Gossypium sandvicense</name>
    <dbReference type="NCBI Taxonomy" id="34277"/>
    <lineage>
        <taxon>Eukaryota</taxon>
        <taxon>Viridiplantae</taxon>
        <taxon>Streptophyta</taxon>
        <taxon>Embryophyta</taxon>
        <taxon>Tracheophyta</taxon>
        <taxon>Spermatophyta</taxon>
        <taxon>Magnoliopsida</taxon>
        <taxon>eudicotyledons</taxon>
        <taxon>Gunneridae</taxon>
        <taxon>Pentapetalae</taxon>
        <taxon>rosids</taxon>
        <taxon>malvids</taxon>
        <taxon>Malvales</taxon>
        <taxon>Malvaceae</taxon>
        <taxon>Malvoideae</taxon>
        <taxon>Gossypium</taxon>
    </lineage>
</organism>
<dbReference type="Proteomes" id="UP000322667">
    <property type="component" value="Chromosome D10"/>
</dbReference>
<dbReference type="GO" id="GO:0016813">
    <property type="term" value="F:hydrolase activity, acting on carbon-nitrogen (but not peptide) bonds, in linear amidines"/>
    <property type="evidence" value="ECO:0007669"/>
    <property type="project" value="InterPro"/>
</dbReference>
<evidence type="ECO:0000256" key="3">
    <source>
        <dbReference type="SAM" id="Phobius"/>
    </source>
</evidence>